<proteinExistence type="inferred from homology"/>
<comment type="caution">
    <text evidence="8">The sequence shown here is derived from an EMBL/GenBank/DDBJ whole genome shotgun (WGS) entry which is preliminary data.</text>
</comment>
<dbReference type="Pfam" id="PF03649">
    <property type="entry name" value="UPF0014"/>
    <property type="match status" value="1"/>
</dbReference>
<dbReference type="PANTHER" id="PTHR30028">
    <property type="entry name" value="UPF0014 INNER MEMBRANE PROTEIN YBBM-RELATED"/>
    <property type="match status" value="1"/>
</dbReference>
<dbReference type="PANTHER" id="PTHR30028:SF0">
    <property type="entry name" value="PROTEIN ALUMINUM SENSITIVE 3"/>
    <property type="match status" value="1"/>
</dbReference>
<keyword evidence="4 7" id="KW-1133">Transmembrane helix</keyword>
<feature type="transmembrane region" description="Helical" evidence="7">
    <location>
        <begin position="135"/>
        <end position="158"/>
    </location>
</feature>
<dbReference type="OrthoDB" id="432685at2759"/>
<keyword evidence="3 7" id="KW-0812">Transmembrane</keyword>
<evidence type="ECO:0000313" key="8">
    <source>
        <dbReference type="EMBL" id="KAJ2777973.1"/>
    </source>
</evidence>
<evidence type="ECO:0000256" key="4">
    <source>
        <dbReference type="ARBA" id="ARBA00022989"/>
    </source>
</evidence>
<evidence type="ECO:0000256" key="2">
    <source>
        <dbReference type="ARBA" id="ARBA00005268"/>
    </source>
</evidence>
<evidence type="ECO:0000256" key="7">
    <source>
        <dbReference type="SAM" id="Phobius"/>
    </source>
</evidence>
<feature type="transmembrane region" description="Helical" evidence="7">
    <location>
        <begin position="193"/>
        <end position="212"/>
    </location>
</feature>
<organism evidence="8 9">
    <name type="scientific">Coemansia javaensis</name>
    <dbReference type="NCBI Taxonomy" id="2761396"/>
    <lineage>
        <taxon>Eukaryota</taxon>
        <taxon>Fungi</taxon>
        <taxon>Fungi incertae sedis</taxon>
        <taxon>Zoopagomycota</taxon>
        <taxon>Kickxellomycotina</taxon>
        <taxon>Kickxellomycetes</taxon>
        <taxon>Kickxellales</taxon>
        <taxon>Kickxellaceae</taxon>
        <taxon>Coemansia</taxon>
    </lineage>
</organism>
<feature type="transmembrane region" description="Helical" evidence="7">
    <location>
        <begin position="71"/>
        <end position="88"/>
    </location>
</feature>
<dbReference type="Proteomes" id="UP001140217">
    <property type="component" value="Unassembled WGS sequence"/>
</dbReference>
<keyword evidence="9" id="KW-1185">Reference proteome</keyword>
<dbReference type="EMBL" id="JANBUL010000257">
    <property type="protein sequence ID" value="KAJ2777973.1"/>
    <property type="molecule type" value="Genomic_DNA"/>
</dbReference>
<feature type="transmembrane region" description="Helical" evidence="7">
    <location>
        <begin position="43"/>
        <end position="65"/>
    </location>
</feature>
<feature type="compositionally biased region" description="Low complexity" evidence="6">
    <location>
        <begin position="275"/>
        <end position="286"/>
    </location>
</feature>
<dbReference type="InterPro" id="IPR005226">
    <property type="entry name" value="UPF0014_fam"/>
</dbReference>
<protein>
    <recommendedName>
        <fullName evidence="10">Iron export ABC transporter permease subunit FetB</fullName>
    </recommendedName>
</protein>
<evidence type="ECO:0000256" key="3">
    <source>
        <dbReference type="ARBA" id="ARBA00022692"/>
    </source>
</evidence>
<comment type="subcellular location">
    <subcellularLocation>
        <location evidence="1">Membrane</location>
        <topology evidence="1">Multi-pass membrane protein</topology>
    </subcellularLocation>
</comment>
<dbReference type="AlphaFoldDB" id="A0A9W8H9I6"/>
<name>A0A9W8H9I6_9FUNG</name>
<gene>
    <name evidence="8" type="ORF">H4R18_004873</name>
</gene>
<feature type="transmembrane region" description="Helical" evidence="7">
    <location>
        <begin position="13"/>
        <end position="31"/>
    </location>
</feature>
<evidence type="ECO:0000313" key="9">
    <source>
        <dbReference type="Proteomes" id="UP001140217"/>
    </source>
</evidence>
<accession>A0A9W8H9I6</accession>
<feature type="transmembrane region" description="Helical" evidence="7">
    <location>
        <begin position="100"/>
        <end position="123"/>
    </location>
</feature>
<feature type="transmembrane region" description="Helical" evidence="7">
    <location>
        <begin position="232"/>
        <end position="257"/>
    </location>
</feature>
<dbReference type="GO" id="GO:0005886">
    <property type="term" value="C:plasma membrane"/>
    <property type="evidence" value="ECO:0007669"/>
    <property type="project" value="TreeGrafter"/>
</dbReference>
<evidence type="ECO:0000256" key="5">
    <source>
        <dbReference type="ARBA" id="ARBA00023136"/>
    </source>
</evidence>
<evidence type="ECO:0008006" key="10">
    <source>
        <dbReference type="Google" id="ProtNLM"/>
    </source>
</evidence>
<comment type="similarity">
    <text evidence="2">Belongs to the UPF0014 family.</text>
</comment>
<evidence type="ECO:0000256" key="6">
    <source>
        <dbReference type="SAM" id="MobiDB-lite"/>
    </source>
</evidence>
<reference evidence="8" key="1">
    <citation type="submission" date="2022-07" db="EMBL/GenBank/DDBJ databases">
        <title>Phylogenomic reconstructions and comparative analyses of Kickxellomycotina fungi.</title>
        <authorList>
            <person name="Reynolds N.K."/>
            <person name="Stajich J.E."/>
            <person name="Barry K."/>
            <person name="Grigoriev I.V."/>
            <person name="Crous P."/>
            <person name="Smith M.E."/>
        </authorList>
    </citation>
    <scope>NUCLEOTIDE SEQUENCE</scope>
    <source>
        <strain evidence="8">NBRC 105414</strain>
    </source>
</reference>
<keyword evidence="5 7" id="KW-0472">Membrane</keyword>
<feature type="region of interest" description="Disordered" evidence="6">
    <location>
        <begin position="266"/>
        <end position="304"/>
    </location>
</feature>
<sequence length="315" mass="32794">MADSHPDDSDSPLTWWSVGLAASLLAINVAVSSALRLRLEKQIVVAGARCFVQLTVLGLVLKRVFSTESPAVVFTVTGVLGGLAALEVSEWRAQRRVRGMFWIALVSIVGSATAIGLVGAAFSMRFEPIYKASKFIPVLGMLYGNTMVGVSLGINAVLEAADVRRSEIEGRLCYGASRWEAVRPTAVDAARTAMVPSITMVGITGLIAIPGMMSGQILGGASATEAARYQQIITFMIAASVALGVVGSVLTTSLIVVDGRPQLRPERILGGKGQAAAEPRTPRTPASQRSVLGPKPWRDGGGGARLAAGAVAGAQ</sequence>
<evidence type="ECO:0000256" key="1">
    <source>
        <dbReference type="ARBA" id="ARBA00004141"/>
    </source>
</evidence>